<dbReference type="InterPro" id="IPR053721">
    <property type="entry name" value="Fimbrial_Adhesin_Reg"/>
</dbReference>
<dbReference type="Gene3D" id="1.10.10.2690">
    <property type="match status" value="1"/>
</dbReference>
<evidence type="ECO:0000256" key="1">
    <source>
        <dbReference type="ARBA" id="ARBA00023015"/>
    </source>
</evidence>
<accession>A0A1T4YKV6</accession>
<sequence>MFVITADQVDSRNTADLVSLTTARLNEEFGTGLALPVDRNAGDEIQALVIDADTAIAMILDLTRTGRWSVGLGVGGVEHPLGTTTREARGPAFIAARAAVESAKKSPHRFACRHENTSHTDDAADFEALMLLLLSVRERRTKQGWQVYDLLAQGRTQRDAAGQLGITPQAVSDRMSVAQVRIDLEAHMPLGRLLARLHSSNDSPKGRA</sequence>
<proteinExistence type="predicted"/>
<protein>
    <recommendedName>
        <fullName evidence="5">SatD family (SatD)</fullName>
    </recommendedName>
</protein>
<evidence type="ECO:0008006" key="5">
    <source>
        <dbReference type="Google" id="ProtNLM"/>
    </source>
</evidence>
<keyword evidence="2" id="KW-0804">Transcription</keyword>
<keyword evidence="1" id="KW-0805">Transcription regulation</keyword>
<dbReference type="AlphaFoldDB" id="A0A1T4YKV6"/>
<reference evidence="4" key="1">
    <citation type="submission" date="2017-02" db="EMBL/GenBank/DDBJ databases">
        <authorList>
            <person name="Varghese N."/>
            <person name="Submissions S."/>
        </authorList>
    </citation>
    <scope>NUCLEOTIDE SEQUENCE [LARGE SCALE GENOMIC DNA]</scope>
    <source>
        <strain evidence="4">VKM Ac-2052</strain>
    </source>
</reference>
<dbReference type="RefSeq" id="WP_078715330.1">
    <property type="nucleotide sequence ID" value="NZ_FUYG01000010.1"/>
</dbReference>
<evidence type="ECO:0000313" key="4">
    <source>
        <dbReference type="Proteomes" id="UP000189735"/>
    </source>
</evidence>
<gene>
    <name evidence="3" type="ORF">SAMN06295879_3379</name>
</gene>
<dbReference type="EMBL" id="FUYG01000010">
    <property type="protein sequence ID" value="SKB01891.1"/>
    <property type="molecule type" value="Genomic_DNA"/>
</dbReference>
<evidence type="ECO:0000313" key="3">
    <source>
        <dbReference type="EMBL" id="SKB01891.1"/>
    </source>
</evidence>
<organism evidence="3 4">
    <name type="scientific">Agreia bicolorata</name>
    <dbReference type="NCBI Taxonomy" id="110935"/>
    <lineage>
        <taxon>Bacteria</taxon>
        <taxon>Bacillati</taxon>
        <taxon>Actinomycetota</taxon>
        <taxon>Actinomycetes</taxon>
        <taxon>Micrococcales</taxon>
        <taxon>Microbacteriaceae</taxon>
        <taxon>Agreia</taxon>
    </lineage>
</organism>
<name>A0A1T4YKV6_9MICO</name>
<dbReference type="Proteomes" id="UP000189735">
    <property type="component" value="Unassembled WGS sequence"/>
</dbReference>
<evidence type="ECO:0000256" key="2">
    <source>
        <dbReference type="ARBA" id="ARBA00023163"/>
    </source>
</evidence>